<evidence type="ECO:0000256" key="2">
    <source>
        <dbReference type="SAM" id="MobiDB-lite"/>
    </source>
</evidence>
<evidence type="ECO:0000313" key="4">
    <source>
        <dbReference type="EMBL" id="TSZ97536.1"/>
    </source>
</evidence>
<feature type="region of interest" description="Disordered" evidence="2">
    <location>
        <begin position="277"/>
        <end position="318"/>
    </location>
</feature>
<dbReference type="Proteomes" id="UP000319801">
    <property type="component" value="Unassembled WGS sequence"/>
</dbReference>
<feature type="compositionally biased region" description="Polar residues" evidence="2">
    <location>
        <begin position="1020"/>
        <end position="1029"/>
    </location>
</feature>
<feature type="region of interest" description="Disordered" evidence="2">
    <location>
        <begin position="1266"/>
        <end position="1314"/>
    </location>
</feature>
<feature type="compositionally biased region" description="Low complexity" evidence="2">
    <location>
        <begin position="1008"/>
        <end position="1019"/>
    </location>
</feature>
<proteinExistence type="predicted"/>
<feature type="region of interest" description="Disordered" evidence="2">
    <location>
        <begin position="28"/>
        <end position="58"/>
    </location>
</feature>
<feature type="compositionally biased region" description="Basic and acidic residues" evidence="2">
    <location>
        <begin position="1069"/>
        <end position="1095"/>
    </location>
</feature>
<evidence type="ECO:0000256" key="1">
    <source>
        <dbReference type="SAM" id="Coils"/>
    </source>
</evidence>
<protein>
    <submittedName>
        <fullName evidence="4">Genetic suppressor element 1</fullName>
    </submittedName>
</protein>
<feature type="region of interest" description="Disordered" evidence="2">
    <location>
        <begin position="995"/>
        <end position="1102"/>
    </location>
</feature>
<accession>A0A556V8H1</accession>
<feature type="region of interest" description="Disordered" evidence="2">
    <location>
        <begin position="1379"/>
        <end position="1447"/>
    </location>
</feature>
<dbReference type="EMBL" id="VCAZ01000158">
    <property type="protein sequence ID" value="TSZ97536.1"/>
    <property type="molecule type" value="Genomic_DNA"/>
</dbReference>
<sequence>MNLTLELGMTRIKADRFKDGDVESSLFTPATDCERGRTNRERREGTVRASSERGKRPTSIADSNVLRHWPWEPESVWRWRCAQTERPGVPHSAHCKLAHNKRTARNTDWIGLDYSGISLQHAHTVFGVTQDVFVCECIYRRMNEAGDKEAVAVPRKHRLMSAVHGGASPGLACRTGRVPNGVSLVHCFICGSGVTPGKELLLQVKYRHGSTPFFPFLQGQEPAPGAADVGADGHALVCAVCHCFLREQWNAFERSRTPLDKRVYWLKRPHQCEARRAPLDWNATRDADAKPSASGQDGDESDFSFSDNERVSDQDSDAADRLGKCLKVPVAGRACKDDAGIQNDSQSAARHRVTVYNTQDAETSESALMPSHVMMNHVSQTTLALARLHGNLPQRDCQSPSGDTPTKTSGIVKQDRRSGWNSRLQQLLFGPGEDLAHAHANQAGFTELCDSDASDGNEINVTSDEEREDERRRQQVGYQVKGRHVCYICGSRLLPGFRFEVCVQKQERAATEPFFPFLWLHTPPPDALPISPGGRTLVCASCHASLMQQWQGFELADVPVLQRLYVVPVNADATTSPGMDRTRPFPKFRPVPSVHPSSEACYLCGQDCAQDIKVAYSRAGVGKARGAMYFPFINLLPCPPKAQSMQDGQVHCCTTCYTILEDIWAAYRLCLSEELITSVSTFLGRYHQTTIARGGVSSSLVRAPESISASLHHTSVCYLCGMELSVGMEYQLHVNPPGRCGEKEPFFPFLTVHPPAPRAHPADATGLVSACSLCYHDLLAQWAQHEAAGSGPSSSPWSRQYSCQSFVCFFCRREKRRALGLKAVNVARLPVFLYAPRVSHTLVVDDGKQLLIGSCVECKSMVLAGQKMQQDGTPDRGRPAGTRQKSFHLTPGGQPGAEPLTLALSQTGLHAPVLVSFSRQHDALSAIMFGLKAPLYYLPGMSHEPKSPSLGMISTATRTTATVSPLTPSPLNGSIVANGSPASQSAHSGFAAALRKLAKQAEEPRAGSSISSESSPVSSPATNQSSPVSTPKRGPLGPVIVPPGGHSVPSTPPVVTIAPTKTVNGLWRSESRPVRESESGPRGVSRERLAPEAQEKGGPSVPAHLIGNPYAFGLAPGSVMQDSRFQSLNNLSRQIPHGVPPAGVPEEYLRGFRPYATAEDLRMPSLQLGLDPAAAAAAAANYYHPSYLVHPSFSHYRSPFYSLPAGGALPPMHPSAVPMHLPGVRYPGDLSHASLSSLQSERAAREKELQVSKAIEGHYLAELHTLRGQAEERAKTAERLTPNRADKTKDPALPAPKPIQPGLHPSISSSHHPVPNLISAHGMYLGPGGSGPGTLTPAMILQRNNEEERWLARQRKLRQEKEDRQYQVSEFRQQVLEQHLDIGRPGETPELRNEGSRSIPNHHESISRERERERDLHPQLGAPPPLISPKPQPRDHTPAPPTTLWNPASLIETSSESRRPHHELHQGPYDIIRLAPPLTKTERTFGSEKPKEGHEKFPLIRPTGFSEPRPFLAELEKSTQSFLNQQRAALSLSTQYGELSGTLKGSTALKGVQGPPMRAGGESMLVYDEYLQLHRRPVSKLDLEERRRREAREKGYYYELDDSYDESDEEEVRAHLRRVTEQPPLKLDESTEKLDFLRMFGLTTVSRREELLEHKRRKRRRMLRERSPSPPAVASKQNEKVVELLHAIKQKSVTLDTIRHNPFPLCKSPPHHHSDSSLSQSPSQSGKLITRPPSLPSQSVAPPAEPPSAPPPISEPLRPKDTPPPPPYTDKNRGGDVILCKKPSSLLNSMRSPAHPKDGAGSLNGRTKTWESFTAEEFAQQFHESVLQSTQKALQKHKSGASSMSEPIHMPDSTVHYNIPELQSGSGRSTHPHTQHSIQPNGLHCPPAARRDTPPRLELSTEEDSDEGDEEEEEEEEEVVGHRWNGIESIFEAYQEYVEEQNIEREVLHNQCRKLEAQHYNLSLTAEQVSHSMGELMVQKQKLAAEREKLQAELDHLRKCLNVPHTTWSRAHFKGYPPR</sequence>
<feature type="compositionally biased region" description="Basic and acidic residues" evidence="2">
    <location>
        <begin position="32"/>
        <end position="55"/>
    </location>
</feature>
<feature type="compositionally biased region" description="Basic and acidic residues" evidence="2">
    <location>
        <begin position="1484"/>
        <end position="1498"/>
    </location>
</feature>
<keyword evidence="1" id="KW-0175">Coiled coil</keyword>
<feature type="domain" description="Genetic suppressor element-like" evidence="3">
    <location>
        <begin position="1574"/>
        <end position="1680"/>
    </location>
</feature>
<feature type="region of interest" description="Disordered" evidence="2">
    <location>
        <begin position="1484"/>
        <end position="1505"/>
    </location>
</feature>
<feature type="compositionally biased region" description="Low complexity" evidence="2">
    <location>
        <begin position="1304"/>
        <end position="1314"/>
    </location>
</feature>
<feature type="compositionally biased region" description="Basic and acidic residues" evidence="2">
    <location>
        <begin position="277"/>
        <end position="289"/>
    </location>
</feature>
<feature type="compositionally biased region" description="Basic and acidic residues" evidence="2">
    <location>
        <begin position="1379"/>
        <end position="1417"/>
    </location>
</feature>
<dbReference type="PANTHER" id="PTHR17608">
    <property type="entry name" value="GENETIC SUPPRESSOR ELEMENT 1"/>
    <property type="match status" value="1"/>
</dbReference>
<feature type="compositionally biased region" description="Low complexity" evidence="2">
    <location>
        <begin position="1716"/>
        <end position="1725"/>
    </location>
</feature>
<feature type="region of interest" description="Disordered" evidence="2">
    <location>
        <begin position="1831"/>
        <end position="1922"/>
    </location>
</feature>
<feature type="region of interest" description="Disordered" evidence="2">
    <location>
        <begin position="1704"/>
        <end position="1806"/>
    </location>
</feature>
<dbReference type="Pfam" id="PF12540">
    <property type="entry name" value="DUF3736"/>
    <property type="match status" value="1"/>
</dbReference>
<feature type="region of interest" description="Disordered" evidence="2">
    <location>
        <begin position="867"/>
        <end position="894"/>
    </location>
</feature>
<evidence type="ECO:0000259" key="3">
    <source>
        <dbReference type="Pfam" id="PF12540"/>
    </source>
</evidence>
<dbReference type="OrthoDB" id="8744624at2759"/>
<feature type="region of interest" description="Disordered" evidence="2">
    <location>
        <begin position="1651"/>
        <end position="1678"/>
    </location>
</feature>
<feature type="coiled-coil region" evidence="1">
    <location>
        <begin position="1938"/>
        <end position="2000"/>
    </location>
</feature>
<dbReference type="PANTHER" id="PTHR17608:SF4">
    <property type="entry name" value="GENETIC SUPPRESSOR ELEMENT 1"/>
    <property type="match status" value="1"/>
</dbReference>
<feature type="compositionally biased region" description="Acidic residues" evidence="2">
    <location>
        <begin position="1900"/>
        <end position="1918"/>
    </location>
</feature>
<evidence type="ECO:0000313" key="5">
    <source>
        <dbReference type="Proteomes" id="UP000319801"/>
    </source>
</evidence>
<feature type="compositionally biased region" description="Polar residues" evidence="2">
    <location>
        <begin position="396"/>
        <end position="411"/>
    </location>
</feature>
<name>A0A556V8H1_BAGYA</name>
<feature type="region of interest" description="Disordered" evidence="2">
    <location>
        <begin position="448"/>
        <end position="474"/>
    </location>
</feature>
<keyword evidence="5" id="KW-1185">Reference proteome</keyword>
<feature type="compositionally biased region" description="Low complexity" evidence="2">
    <location>
        <begin position="1034"/>
        <end position="1045"/>
    </location>
</feature>
<feature type="compositionally biased region" description="Basic and acidic residues" evidence="2">
    <location>
        <begin position="307"/>
        <end position="318"/>
    </location>
</feature>
<dbReference type="InterPro" id="IPR022207">
    <property type="entry name" value="GSE-like"/>
</dbReference>
<dbReference type="InterPro" id="IPR042337">
    <property type="entry name" value="GSE1"/>
</dbReference>
<feature type="compositionally biased region" description="Basic residues" evidence="2">
    <location>
        <begin position="1654"/>
        <end position="1663"/>
    </location>
</feature>
<organism evidence="4 5">
    <name type="scientific">Bagarius yarrelli</name>
    <name type="common">Goonch</name>
    <name type="synonym">Bagrus yarrelli</name>
    <dbReference type="NCBI Taxonomy" id="175774"/>
    <lineage>
        <taxon>Eukaryota</taxon>
        <taxon>Metazoa</taxon>
        <taxon>Chordata</taxon>
        <taxon>Craniata</taxon>
        <taxon>Vertebrata</taxon>
        <taxon>Euteleostomi</taxon>
        <taxon>Actinopterygii</taxon>
        <taxon>Neopterygii</taxon>
        <taxon>Teleostei</taxon>
        <taxon>Ostariophysi</taxon>
        <taxon>Siluriformes</taxon>
        <taxon>Sisoridae</taxon>
        <taxon>Sisorinae</taxon>
        <taxon>Bagarius</taxon>
    </lineage>
</organism>
<feature type="compositionally biased region" description="Pro residues" evidence="2">
    <location>
        <begin position="1743"/>
        <end position="1754"/>
    </location>
</feature>
<feature type="compositionally biased region" description="Basic and acidic residues" evidence="2">
    <location>
        <begin position="1266"/>
        <end position="1278"/>
    </location>
</feature>
<comment type="caution">
    <text evidence="4">The sequence shown here is derived from an EMBL/GenBank/DDBJ whole genome shotgun (WGS) entry which is preliminary data.</text>
</comment>
<reference evidence="4 5" key="1">
    <citation type="journal article" date="2019" name="Genome Biol. Evol.">
        <title>Whole-Genome Sequencing of the Giant Devil Catfish, Bagarius yarrelli.</title>
        <authorList>
            <person name="Jiang W."/>
            <person name="Lv Y."/>
            <person name="Cheng L."/>
            <person name="Yang K."/>
            <person name="Chao B."/>
            <person name="Wang X."/>
            <person name="Li Y."/>
            <person name="Pan X."/>
            <person name="You X."/>
            <person name="Zhang Y."/>
            <person name="Yang J."/>
            <person name="Li J."/>
            <person name="Zhang X."/>
            <person name="Liu S."/>
            <person name="Sun C."/>
            <person name="Yang J."/>
            <person name="Shi Q."/>
        </authorList>
    </citation>
    <scope>NUCLEOTIDE SEQUENCE [LARGE SCALE GENOMIC DNA]</scope>
    <source>
        <strain evidence="4">JWS20170419001</strain>
        <tissue evidence="4">Muscle</tissue>
    </source>
</reference>
<gene>
    <name evidence="4" type="ORF">Baya_12489</name>
</gene>
<feature type="region of interest" description="Disordered" evidence="2">
    <location>
        <begin position="392"/>
        <end position="418"/>
    </location>
</feature>
<feature type="compositionally biased region" description="Pro residues" evidence="2">
    <location>
        <begin position="1421"/>
        <end position="1431"/>
    </location>
</feature>